<evidence type="ECO:0000313" key="3">
    <source>
        <dbReference type="EMBL" id="KAK9718058.1"/>
    </source>
</evidence>
<feature type="compositionally biased region" description="Basic and acidic residues" evidence="2">
    <location>
        <begin position="18"/>
        <end position="28"/>
    </location>
</feature>
<evidence type="ECO:0000256" key="1">
    <source>
        <dbReference type="SAM" id="Coils"/>
    </source>
</evidence>
<protein>
    <submittedName>
        <fullName evidence="3">Uncharacterized protein</fullName>
    </submittedName>
</protein>
<dbReference type="Proteomes" id="UP001458880">
    <property type="component" value="Unassembled WGS sequence"/>
</dbReference>
<keyword evidence="4" id="KW-1185">Reference proteome</keyword>
<gene>
    <name evidence="3" type="ORF">QE152_g23386</name>
</gene>
<feature type="coiled-coil region" evidence="1">
    <location>
        <begin position="37"/>
        <end position="89"/>
    </location>
</feature>
<accession>A0AAW1KII0</accession>
<dbReference type="AlphaFoldDB" id="A0AAW1KII0"/>
<organism evidence="3 4">
    <name type="scientific">Popillia japonica</name>
    <name type="common">Japanese beetle</name>
    <dbReference type="NCBI Taxonomy" id="7064"/>
    <lineage>
        <taxon>Eukaryota</taxon>
        <taxon>Metazoa</taxon>
        <taxon>Ecdysozoa</taxon>
        <taxon>Arthropoda</taxon>
        <taxon>Hexapoda</taxon>
        <taxon>Insecta</taxon>
        <taxon>Pterygota</taxon>
        <taxon>Neoptera</taxon>
        <taxon>Endopterygota</taxon>
        <taxon>Coleoptera</taxon>
        <taxon>Polyphaga</taxon>
        <taxon>Scarabaeiformia</taxon>
        <taxon>Scarabaeidae</taxon>
        <taxon>Rutelinae</taxon>
        <taxon>Popillia</taxon>
    </lineage>
</organism>
<name>A0AAW1KII0_POPJA</name>
<comment type="caution">
    <text evidence="3">The sequence shown here is derived from an EMBL/GenBank/DDBJ whole genome shotgun (WGS) entry which is preliminary data.</text>
</comment>
<sequence length="176" mass="20046">MILDQISPLPSTSSVKYKTREGRSEKSEILTSTPYKNQLIRKKLLDIEKKAKSEEKRAIKESKGASYKNQLIRKKLLDIEKKAKSEEKRAIKESKGALAQQKKVAAQEKKIKQEQIFATEEKKRKPKLTRISGVAETREPVRKKLKFYGCEGESTSTACIICADSFDEDFDPVPLL</sequence>
<proteinExistence type="predicted"/>
<feature type="region of interest" description="Disordered" evidence="2">
    <location>
        <begin position="1"/>
        <end position="29"/>
    </location>
</feature>
<dbReference type="EMBL" id="JASPKY010000232">
    <property type="protein sequence ID" value="KAK9718058.1"/>
    <property type="molecule type" value="Genomic_DNA"/>
</dbReference>
<evidence type="ECO:0000256" key="2">
    <source>
        <dbReference type="SAM" id="MobiDB-lite"/>
    </source>
</evidence>
<evidence type="ECO:0000313" key="4">
    <source>
        <dbReference type="Proteomes" id="UP001458880"/>
    </source>
</evidence>
<keyword evidence="1" id="KW-0175">Coiled coil</keyword>
<reference evidence="3 4" key="1">
    <citation type="journal article" date="2024" name="BMC Genomics">
        <title>De novo assembly and annotation of Popillia japonica's genome with initial clues to its potential as an invasive pest.</title>
        <authorList>
            <person name="Cucini C."/>
            <person name="Boschi S."/>
            <person name="Funari R."/>
            <person name="Cardaioli E."/>
            <person name="Iannotti N."/>
            <person name="Marturano G."/>
            <person name="Paoli F."/>
            <person name="Bruttini M."/>
            <person name="Carapelli A."/>
            <person name="Frati F."/>
            <person name="Nardi F."/>
        </authorList>
    </citation>
    <scope>NUCLEOTIDE SEQUENCE [LARGE SCALE GENOMIC DNA]</scope>
    <source>
        <strain evidence="3">DMR45628</strain>
    </source>
</reference>